<keyword evidence="8" id="KW-0949">S-adenosyl-L-methionine</keyword>
<reference evidence="12 13" key="1">
    <citation type="submission" date="2019-06" db="EMBL/GenBank/DDBJ databases">
        <title>Sequencing the genomes of 1000 actinobacteria strains.</title>
        <authorList>
            <person name="Klenk H.-P."/>
        </authorList>
    </citation>
    <scope>NUCLEOTIDE SEQUENCE [LARGE SCALE GENOMIC DNA]</scope>
    <source>
        <strain evidence="12 13">DSM 45015</strain>
    </source>
</reference>
<dbReference type="Gene3D" id="3.40.50.150">
    <property type="entry name" value="Vaccinia Virus protein VP39"/>
    <property type="match status" value="1"/>
</dbReference>
<evidence type="ECO:0000256" key="1">
    <source>
        <dbReference type="ARBA" id="ARBA00004496"/>
    </source>
</evidence>
<dbReference type="GO" id="GO:0005737">
    <property type="term" value="C:cytoplasm"/>
    <property type="evidence" value="ECO:0007669"/>
    <property type="project" value="UniProtKB-SubCell"/>
</dbReference>
<dbReference type="AlphaFoldDB" id="A0A543NF03"/>
<evidence type="ECO:0000256" key="3">
    <source>
        <dbReference type="ARBA" id="ARBA00011890"/>
    </source>
</evidence>
<evidence type="ECO:0000256" key="10">
    <source>
        <dbReference type="ARBA" id="ARBA00031323"/>
    </source>
</evidence>
<keyword evidence="6 12" id="KW-0489">Methyltransferase</keyword>
<evidence type="ECO:0000256" key="7">
    <source>
        <dbReference type="ARBA" id="ARBA00022679"/>
    </source>
</evidence>
<evidence type="ECO:0000256" key="6">
    <source>
        <dbReference type="ARBA" id="ARBA00022603"/>
    </source>
</evidence>
<dbReference type="Proteomes" id="UP000317422">
    <property type="component" value="Unassembled WGS sequence"/>
</dbReference>
<dbReference type="PANTHER" id="PTHR11579">
    <property type="entry name" value="PROTEIN-L-ISOASPARTATE O-METHYLTRANSFERASE"/>
    <property type="match status" value="1"/>
</dbReference>
<name>A0A543NF03_9ACTN</name>
<dbReference type="GO" id="GO:0004719">
    <property type="term" value="F:protein-L-isoaspartate (D-aspartate) O-methyltransferase activity"/>
    <property type="evidence" value="ECO:0007669"/>
    <property type="project" value="UniProtKB-EC"/>
</dbReference>
<dbReference type="CDD" id="cd02440">
    <property type="entry name" value="AdoMet_MTases"/>
    <property type="match status" value="1"/>
</dbReference>
<sequence>MGEESPPGPENLAELTGDDAWKQALRDVPREWFVPERAWTTRTGLLERESDPDAWNQAVYTDAPIVTQIDDGSTELTNESPWMTTNHSSSCSAPRFVVHFLDLLAPYFGDRVLEVGTGTGWTAGLLSARLGGDNITSIEVDERVADHARTNLERAGLSPHLVVGDGQKGHPEGAPFDRVHVTCGVREIPYAWVEQTRPGGVIVLPWMHGALDVGHKAKLIVTGNRAVGRFHGECAYMMLRSQREPTQPIEGEVRESEPTVDPRRIAVAGSGLSVWIAGAMPGVSVSDGNHRPDGAFRMVAWDRHGESHARVDYWPEEHSGRVRQRGPRDLWQELEQAYLAWIDRGGPGIERFGLTIDASGQRVWLDRPECLVERMG</sequence>
<accession>A0A543NF03</accession>
<gene>
    <name evidence="12" type="ORF">FHX37_0292</name>
</gene>
<comment type="subcellular location">
    <subcellularLocation>
        <location evidence="1">Cytoplasm</location>
    </subcellularLocation>
</comment>
<evidence type="ECO:0000256" key="11">
    <source>
        <dbReference type="ARBA" id="ARBA00031350"/>
    </source>
</evidence>
<keyword evidence="7 12" id="KW-0808">Transferase</keyword>
<comment type="similarity">
    <text evidence="2">Belongs to the methyltransferase superfamily. L-isoaspartyl/D-aspartyl protein methyltransferase family.</text>
</comment>
<dbReference type="InterPro" id="IPR000682">
    <property type="entry name" value="PCMT"/>
</dbReference>
<dbReference type="EC" id="2.1.1.77" evidence="3"/>
<proteinExistence type="inferred from homology"/>
<evidence type="ECO:0000313" key="13">
    <source>
        <dbReference type="Proteomes" id="UP000317422"/>
    </source>
</evidence>
<dbReference type="SUPFAM" id="SSF53335">
    <property type="entry name" value="S-adenosyl-L-methionine-dependent methyltransferases"/>
    <property type="match status" value="1"/>
</dbReference>
<evidence type="ECO:0000256" key="5">
    <source>
        <dbReference type="ARBA" id="ARBA00022490"/>
    </source>
</evidence>
<evidence type="ECO:0000256" key="4">
    <source>
        <dbReference type="ARBA" id="ARBA00013346"/>
    </source>
</evidence>
<comment type="caution">
    <text evidence="12">The sequence shown here is derived from an EMBL/GenBank/DDBJ whole genome shotgun (WGS) entry which is preliminary data.</text>
</comment>
<dbReference type="EMBL" id="VFQC01000001">
    <property type="protein sequence ID" value="TQN30414.1"/>
    <property type="molecule type" value="Genomic_DNA"/>
</dbReference>
<evidence type="ECO:0000256" key="8">
    <source>
        <dbReference type="ARBA" id="ARBA00022691"/>
    </source>
</evidence>
<evidence type="ECO:0000313" key="12">
    <source>
        <dbReference type="EMBL" id="TQN30414.1"/>
    </source>
</evidence>
<dbReference type="InterPro" id="IPR029063">
    <property type="entry name" value="SAM-dependent_MTases_sf"/>
</dbReference>
<organism evidence="12 13">
    <name type="scientific">Haloactinospora alba</name>
    <dbReference type="NCBI Taxonomy" id="405555"/>
    <lineage>
        <taxon>Bacteria</taxon>
        <taxon>Bacillati</taxon>
        <taxon>Actinomycetota</taxon>
        <taxon>Actinomycetes</taxon>
        <taxon>Streptosporangiales</taxon>
        <taxon>Nocardiopsidaceae</taxon>
        <taxon>Haloactinospora</taxon>
    </lineage>
</organism>
<dbReference type="PANTHER" id="PTHR11579:SF0">
    <property type="entry name" value="PROTEIN-L-ISOASPARTATE(D-ASPARTATE) O-METHYLTRANSFERASE"/>
    <property type="match status" value="1"/>
</dbReference>
<evidence type="ECO:0000256" key="9">
    <source>
        <dbReference type="ARBA" id="ARBA00030757"/>
    </source>
</evidence>
<keyword evidence="13" id="KW-1185">Reference proteome</keyword>
<protein>
    <recommendedName>
        <fullName evidence="4">Protein-L-isoaspartate O-methyltransferase</fullName>
        <ecNumber evidence="3">2.1.1.77</ecNumber>
    </recommendedName>
    <alternativeName>
        <fullName evidence="11">L-isoaspartyl protein carboxyl methyltransferase</fullName>
    </alternativeName>
    <alternativeName>
        <fullName evidence="9">Protein L-isoaspartyl methyltransferase</fullName>
    </alternativeName>
    <alternativeName>
        <fullName evidence="10">Protein-beta-aspartate methyltransferase</fullName>
    </alternativeName>
</protein>
<dbReference type="Pfam" id="PF01135">
    <property type="entry name" value="PCMT"/>
    <property type="match status" value="1"/>
</dbReference>
<evidence type="ECO:0000256" key="2">
    <source>
        <dbReference type="ARBA" id="ARBA00005369"/>
    </source>
</evidence>
<keyword evidence="5" id="KW-0963">Cytoplasm</keyword>
<dbReference type="GO" id="GO:0032259">
    <property type="term" value="P:methylation"/>
    <property type="evidence" value="ECO:0007669"/>
    <property type="project" value="UniProtKB-KW"/>
</dbReference>